<reference evidence="1" key="2">
    <citation type="journal article" date="2015" name="Data Brief">
        <title>Shoot transcriptome of the giant reed, Arundo donax.</title>
        <authorList>
            <person name="Barrero R.A."/>
            <person name="Guerrero F.D."/>
            <person name="Moolhuijzen P."/>
            <person name="Goolsby J.A."/>
            <person name="Tidwell J."/>
            <person name="Bellgard S.E."/>
            <person name="Bellgard M.I."/>
        </authorList>
    </citation>
    <scope>NUCLEOTIDE SEQUENCE</scope>
    <source>
        <tissue evidence="1">Shoot tissue taken approximately 20 cm above the soil surface</tissue>
    </source>
</reference>
<organism evidence="1">
    <name type="scientific">Arundo donax</name>
    <name type="common">Giant reed</name>
    <name type="synonym">Donax arundinaceus</name>
    <dbReference type="NCBI Taxonomy" id="35708"/>
    <lineage>
        <taxon>Eukaryota</taxon>
        <taxon>Viridiplantae</taxon>
        <taxon>Streptophyta</taxon>
        <taxon>Embryophyta</taxon>
        <taxon>Tracheophyta</taxon>
        <taxon>Spermatophyta</taxon>
        <taxon>Magnoliopsida</taxon>
        <taxon>Liliopsida</taxon>
        <taxon>Poales</taxon>
        <taxon>Poaceae</taxon>
        <taxon>PACMAD clade</taxon>
        <taxon>Arundinoideae</taxon>
        <taxon>Arundineae</taxon>
        <taxon>Arundo</taxon>
    </lineage>
</organism>
<reference evidence="1" key="1">
    <citation type="submission" date="2014-09" db="EMBL/GenBank/DDBJ databases">
        <authorList>
            <person name="Magalhaes I.L.F."/>
            <person name="Oliveira U."/>
            <person name="Santos F.R."/>
            <person name="Vidigal T.H.D.A."/>
            <person name="Brescovit A.D."/>
            <person name="Santos A.J."/>
        </authorList>
    </citation>
    <scope>NUCLEOTIDE SEQUENCE</scope>
    <source>
        <tissue evidence="1">Shoot tissue taken approximately 20 cm above the soil surface</tissue>
    </source>
</reference>
<accession>A0A0A9AJY3</accession>
<protein>
    <submittedName>
        <fullName evidence="1">Uncharacterized protein</fullName>
    </submittedName>
</protein>
<dbReference type="EMBL" id="GBRH01248645">
    <property type="protein sequence ID" value="JAD49250.1"/>
    <property type="molecule type" value="Transcribed_RNA"/>
</dbReference>
<dbReference type="AlphaFoldDB" id="A0A0A9AJY3"/>
<name>A0A0A9AJY3_ARUDO</name>
<evidence type="ECO:0000313" key="1">
    <source>
        <dbReference type="EMBL" id="JAD49250.1"/>
    </source>
</evidence>
<proteinExistence type="predicted"/>
<sequence length="42" mass="4926">MNKCKKEAINPLGHKLRQYFATPHNMVLKKSSKSRHLMDRST</sequence>